<dbReference type="Gene3D" id="3.30.200.20">
    <property type="entry name" value="Phosphorylase Kinase, domain 1"/>
    <property type="match status" value="1"/>
</dbReference>
<sequence>MVASSRDPAARVAGLSLWSGPVEPRPITGGITNTNFLVEDGAERFFVRVGADIPVHGVMRFNELAAARAAEAAGISPAVVHAEPGVLVIRFVEGRSLTEADLREPAMLERAVPLVRRCHREITRYLRGPVLMFWVFHILRSYAGVLRDAASPRVPLLADLLERAERLERAVGPIEVVFGHNDLLPANFLDDGERLWLIDWDYAGFNSPFFDLGGLSSNSQLAPEAEELLLGLYFGRAPTGDDRRALAAMKAASLLRESLWSMVSEIHSGIDFDFDAYTAENLARFERAWAAFLPFERN</sequence>
<evidence type="ECO:0000313" key="3">
    <source>
        <dbReference type="Proteomes" id="UP000192917"/>
    </source>
</evidence>
<dbReference type="PANTHER" id="PTHR22603">
    <property type="entry name" value="CHOLINE/ETHANOALAMINE KINASE"/>
    <property type="match status" value="1"/>
</dbReference>
<keyword evidence="2" id="KW-0808">Transferase</keyword>
<dbReference type="STRING" id="560819.SAMN05428998_11233"/>
<dbReference type="SUPFAM" id="SSF56112">
    <property type="entry name" value="Protein kinase-like (PK-like)"/>
    <property type="match status" value="1"/>
</dbReference>
<dbReference type="InterPro" id="IPR011009">
    <property type="entry name" value="Kinase-like_dom_sf"/>
</dbReference>
<gene>
    <name evidence="2" type="ORF">SAMN05428998_11233</name>
</gene>
<dbReference type="PANTHER" id="PTHR22603:SF66">
    <property type="entry name" value="ETHANOLAMINE KINASE"/>
    <property type="match status" value="1"/>
</dbReference>
<dbReference type="CDD" id="cd05151">
    <property type="entry name" value="ChoK-like"/>
    <property type="match status" value="1"/>
</dbReference>
<dbReference type="Proteomes" id="UP000192917">
    <property type="component" value="Unassembled WGS sequence"/>
</dbReference>
<dbReference type="RefSeq" id="WP_085123570.1">
    <property type="nucleotide sequence ID" value="NZ_FWZX01000012.1"/>
</dbReference>
<evidence type="ECO:0000313" key="2">
    <source>
        <dbReference type="EMBL" id="SMF36004.1"/>
    </source>
</evidence>
<evidence type="ECO:0000259" key="1">
    <source>
        <dbReference type="Pfam" id="PF01636"/>
    </source>
</evidence>
<keyword evidence="2" id="KW-0418">Kinase</keyword>
<dbReference type="GO" id="GO:0005737">
    <property type="term" value="C:cytoplasm"/>
    <property type="evidence" value="ECO:0007669"/>
    <property type="project" value="TreeGrafter"/>
</dbReference>
<accession>A0A1Y6BY65</accession>
<reference evidence="2 3" key="1">
    <citation type="submission" date="2017-04" db="EMBL/GenBank/DDBJ databases">
        <authorList>
            <person name="Afonso C.L."/>
            <person name="Miller P.J."/>
            <person name="Scott M.A."/>
            <person name="Spackman E."/>
            <person name="Goraichik I."/>
            <person name="Dimitrov K.M."/>
            <person name="Suarez D.L."/>
            <person name="Swayne D.E."/>
        </authorList>
    </citation>
    <scope>NUCLEOTIDE SEQUENCE [LARGE SCALE GENOMIC DNA]</scope>
    <source>
        <strain evidence="2 3">USBA 355</strain>
    </source>
</reference>
<dbReference type="GO" id="GO:0004305">
    <property type="term" value="F:ethanolamine kinase activity"/>
    <property type="evidence" value="ECO:0007669"/>
    <property type="project" value="TreeGrafter"/>
</dbReference>
<organism evidence="2 3">
    <name type="scientific">Tistlia consotensis USBA 355</name>
    <dbReference type="NCBI Taxonomy" id="560819"/>
    <lineage>
        <taxon>Bacteria</taxon>
        <taxon>Pseudomonadati</taxon>
        <taxon>Pseudomonadota</taxon>
        <taxon>Alphaproteobacteria</taxon>
        <taxon>Rhodospirillales</taxon>
        <taxon>Rhodovibrionaceae</taxon>
        <taxon>Tistlia</taxon>
    </lineage>
</organism>
<dbReference type="AlphaFoldDB" id="A0A1Y6BY65"/>
<protein>
    <submittedName>
        <fullName evidence="2">Thiamine kinase</fullName>
    </submittedName>
</protein>
<name>A0A1Y6BY65_9PROT</name>
<feature type="domain" description="Aminoglycoside phosphotransferase" evidence="1">
    <location>
        <begin position="25"/>
        <end position="221"/>
    </location>
</feature>
<dbReference type="EMBL" id="FWZX01000012">
    <property type="protein sequence ID" value="SMF36004.1"/>
    <property type="molecule type" value="Genomic_DNA"/>
</dbReference>
<dbReference type="InterPro" id="IPR002575">
    <property type="entry name" value="Aminoglycoside_PTrfase"/>
</dbReference>
<dbReference type="Pfam" id="PF01636">
    <property type="entry name" value="APH"/>
    <property type="match status" value="1"/>
</dbReference>
<keyword evidence="3" id="KW-1185">Reference proteome</keyword>
<proteinExistence type="predicted"/>
<dbReference type="Gene3D" id="3.90.1200.10">
    <property type="match status" value="1"/>
</dbReference>
<dbReference type="GO" id="GO:0006646">
    <property type="term" value="P:phosphatidylethanolamine biosynthetic process"/>
    <property type="evidence" value="ECO:0007669"/>
    <property type="project" value="TreeGrafter"/>
</dbReference>